<keyword evidence="8 11" id="KW-0472">Membrane</keyword>
<keyword evidence="3 11" id="KW-1003">Cell membrane</keyword>
<organism evidence="12 13">
    <name type="scientific">Neotoma lepida</name>
    <name type="common">Desert woodrat</name>
    <dbReference type="NCBI Taxonomy" id="56216"/>
    <lineage>
        <taxon>Eukaryota</taxon>
        <taxon>Metazoa</taxon>
        <taxon>Chordata</taxon>
        <taxon>Craniata</taxon>
        <taxon>Vertebrata</taxon>
        <taxon>Euteleostomi</taxon>
        <taxon>Mammalia</taxon>
        <taxon>Eutheria</taxon>
        <taxon>Euarchontoglires</taxon>
        <taxon>Glires</taxon>
        <taxon>Rodentia</taxon>
        <taxon>Myomorpha</taxon>
        <taxon>Muroidea</taxon>
        <taxon>Cricetidae</taxon>
        <taxon>Neotominae</taxon>
        <taxon>Neotoma</taxon>
    </lineage>
</organism>
<evidence type="ECO:0000256" key="11">
    <source>
        <dbReference type="RuleBase" id="RU364061"/>
    </source>
</evidence>
<dbReference type="STRING" id="56216.A0A1A6G022"/>
<dbReference type="Gene3D" id="1.20.1070.10">
    <property type="entry name" value="Rhodopsin 7-helix transmembrane proteins"/>
    <property type="match status" value="1"/>
</dbReference>
<dbReference type="GO" id="GO:0016503">
    <property type="term" value="F:pheromone receptor activity"/>
    <property type="evidence" value="ECO:0007669"/>
    <property type="project" value="InterPro"/>
</dbReference>
<reference evidence="12 13" key="1">
    <citation type="submission" date="2016-06" db="EMBL/GenBank/DDBJ databases">
        <title>The Draft Genome Sequence and Annotation of the Desert Woodrat Neotoma lepida.</title>
        <authorList>
            <person name="Campbell M."/>
            <person name="Oakeson K.F."/>
            <person name="Yandell M."/>
            <person name="Halpert J.R."/>
            <person name="Dearing D."/>
        </authorList>
    </citation>
    <scope>NUCLEOTIDE SEQUENCE [LARGE SCALE GENOMIC DNA]</scope>
    <source>
        <strain evidence="12">417</strain>
        <tissue evidence="12">Liver</tissue>
    </source>
</reference>
<feature type="transmembrane region" description="Helical" evidence="11">
    <location>
        <begin position="106"/>
        <end position="123"/>
    </location>
</feature>
<comment type="caution">
    <text evidence="11">Lacks conserved residue(s) required for the propagation of feature annotation.</text>
</comment>
<keyword evidence="9 11" id="KW-0675">Receptor</keyword>
<feature type="transmembrane region" description="Helical" evidence="11">
    <location>
        <begin position="20"/>
        <end position="45"/>
    </location>
</feature>
<dbReference type="PANTHER" id="PTHR24062">
    <property type="entry name" value="VOMERONASAL TYPE-1 RECEPTOR"/>
    <property type="match status" value="1"/>
</dbReference>
<evidence type="ECO:0000313" key="13">
    <source>
        <dbReference type="Proteomes" id="UP000092124"/>
    </source>
</evidence>
<dbReference type="SUPFAM" id="SSF81321">
    <property type="entry name" value="Family A G protein-coupled receptor-like"/>
    <property type="match status" value="1"/>
</dbReference>
<evidence type="ECO:0000256" key="6">
    <source>
        <dbReference type="ARBA" id="ARBA00022989"/>
    </source>
</evidence>
<dbReference type="AlphaFoldDB" id="A0A1A6G022"/>
<keyword evidence="4 11" id="KW-0589">Pheromone response</keyword>
<comment type="subcellular location">
    <subcellularLocation>
        <location evidence="1 11">Cell membrane</location>
        <topology evidence="1 11">Multi-pass membrane protein</topology>
    </subcellularLocation>
</comment>
<evidence type="ECO:0000256" key="8">
    <source>
        <dbReference type="ARBA" id="ARBA00023136"/>
    </source>
</evidence>
<evidence type="ECO:0000256" key="10">
    <source>
        <dbReference type="ARBA" id="ARBA00023224"/>
    </source>
</evidence>
<evidence type="ECO:0000256" key="1">
    <source>
        <dbReference type="ARBA" id="ARBA00004651"/>
    </source>
</evidence>
<dbReference type="GO" id="GO:0019236">
    <property type="term" value="P:response to pheromone"/>
    <property type="evidence" value="ECO:0007669"/>
    <property type="project" value="UniProtKB-KW"/>
</dbReference>
<gene>
    <name evidence="12" type="ORF">A6R68_09677</name>
</gene>
<comment type="similarity">
    <text evidence="2 11">Belongs to the G-protein coupled receptor 1 family.</text>
</comment>
<dbReference type="Proteomes" id="UP000092124">
    <property type="component" value="Unassembled WGS sequence"/>
</dbReference>
<name>A0A1A6G022_NEOLE</name>
<dbReference type="OrthoDB" id="9606139at2759"/>
<keyword evidence="13" id="KW-1185">Reference proteome</keyword>
<feature type="non-terminal residue" evidence="12">
    <location>
        <position position="1"/>
    </location>
</feature>
<proteinExistence type="inferred from homology"/>
<comment type="caution">
    <text evidence="12">The sequence shown here is derived from an EMBL/GenBank/DDBJ whole genome shotgun (WGS) entry which is preliminary data.</text>
</comment>
<evidence type="ECO:0000313" key="12">
    <source>
        <dbReference type="EMBL" id="OBS59199.1"/>
    </source>
</evidence>
<keyword evidence="7 11" id="KW-0297">G-protein coupled receptor</keyword>
<evidence type="ECO:0000256" key="5">
    <source>
        <dbReference type="ARBA" id="ARBA00022692"/>
    </source>
</evidence>
<evidence type="ECO:0000256" key="3">
    <source>
        <dbReference type="ARBA" id="ARBA00022475"/>
    </source>
</evidence>
<sequence length="202" mass="22618">IPNFLPMKLEMVLNISEITIFLLITGLGTVANISVFVNHICTFVGSGKKSIHLILMHLAFTNIIMLFCKSMPTTIAALGLRHFLGDGFPSSGNILKMIWRDLIQRIIFINFLGDIGYKTIIYLEKVACGLSICTTCFLSVVQAVTISPRTTLCRQLKPQAAWQVLPFLLLFWVFNSLISSNLLHCNCPKFANCKQNKRIGRP</sequence>
<feature type="non-terminal residue" evidence="12">
    <location>
        <position position="202"/>
    </location>
</feature>
<accession>A0A1A6G022</accession>
<evidence type="ECO:0000256" key="4">
    <source>
        <dbReference type="ARBA" id="ARBA00022507"/>
    </source>
</evidence>
<evidence type="ECO:0000256" key="9">
    <source>
        <dbReference type="ARBA" id="ARBA00023170"/>
    </source>
</evidence>
<dbReference type="InterPro" id="IPR004072">
    <property type="entry name" value="Vmron_rcpt_1"/>
</dbReference>
<evidence type="ECO:0000256" key="7">
    <source>
        <dbReference type="ARBA" id="ARBA00023040"/>
    </source>
</evidence>
<evidence type="ECO:0000256" key="2">
    <source>
        <dbReference type="ARBA" id="ARBA00010663"/>
    </source>
</evidence>
<protein>
    <recommendedName>
        <fullName evidence="11">Vomeronasal type-1 receptor</fullName>
    </recommendedName>
</protein>
<dbReference type="Pfam" id="PF03402">
    <property type="entry name" value="V1R"/>
    <property type="match status" value="2"/>
</dbReference>
<keyword evidence="10 11" id="KW-0807">Transducer</keyword>
<dbReference type="EMBL" id="LZPO01108467">
    <property type="protein sequence ID" value="OBS59199.1"/>
    <property type="molecule type" value="Genomic_DNA"/>
</dbReference>
<keyword evidence="6 11" id="KW-1133">Transmembrane helix</keyword>
<dbReference type="GO" id="GO:0005886">
    <property type="term" value="C:plasma membrane"/>
    <property type="evidence" value="ECO:0007669"/>
    <property type="project" value="UniProtKB-SubCell"/>
</dbReference>
<feature type="transmembrane region" description="Helical" evidence="11">
    <location>
        <begin position="129"/>
        <end position="148"/>
    </location>
</feature>
<feature type="transmembrane region" description="Helical" evidence="11">
    <location>
        <begin position="160"/>
        <end position="178"/>
    </location>
</feature>
<keyword evidence="5 11" id="KW-0812">Transmembrane</keyword>